<name>A0A9Q7EX48_9BACT</name>
<dbReference type="Gene3D" id="1.10.3210.10">
    <property type="entry name" value="Hypothetical protein af1432"/>
    <property type="match status" value="1"/>
</dbReference>
<dbReference type="Gene3D" id="3.30.450.20">
    <property type="entry name" value="PAS domain"/>
    <property type="match status" value="1"/>
</dbReference>
<gene>
    <name evidence="2" type="ORF">KAR29_12805</name>
</gene>
<dbReference type="RefSeq" id="WP_274373385.1">
    <property type="nucleotide sequence ID" value="NZ_CP072943.1"/>
</dbReference>
<dbReference type="PANTHER" id="PTHR45228">
    <property type="entry name" value="CYCLIC DI-GMP PHOSPHODIESTERASE TM_0186-RELATED"/>
    <property type="match status" value="1"/>
</dbReference>
<dbReference type="Proteomes" id="UP000671879">
    <property type="component" value="Chromosome"/>
</dbReference>
<dbReference type="SMART" id="SM00471">
    <property type="entry name" value="HDc"/>
    <property type="match status" value="1"/>
</dbReference>
<evidence type="ECO:0000259" key="1">
    <source>
        <dbReference type="PROSITE" id="PS51832"/>
    </source>
</evidence>
<dbReference type="InterPro" id="IPR003607">
    <property type="entry name" value="HD/PDEase_dom"/>
</dbReference>
<proteinExistence type="predicted"/>
<dbReference type="EMBL" id="CP072943">
    <property type="protein sequence ID" value="QTX32170.1"/>
    <property type="molecule type" value="Genomic_DNA"/>
</dbReference>
<dbReference type="PROSITE" id="PS51832">
    <property type="entry name" value="HD_GYP"/>
    <property type="match status" value="1"/>
</dbReference>
<dbReference type="InterPro" id="IPR035965">
    <property type="entry name" value="PAS-like_dom_sf"/>
</dbReference>
<feature type="domain" description="HD-GYP" evidence="1">
    <location>
        <begin position="153"/>
        <end position="357"/>
    </location>
</feature>
<dbReference type="KEGG" id="aram:KAR29_12805"/>
<dbReference type="InterPro" id="IPR052020">
    <property type="entry name" value="Cyclic_di-GMP/3'3'-cGAMP_PDE"/>
</dbReference>
<dbReference type="Pfam" id="PF13487">
    <property type="entry name" value="HD_5"/>
    <property type="match status" value="1"/>
</dbReference>
<accession>A0A9Q7EX48</accession>
<dbReference type="SUPFAM" id="SSF55785">
    <property type="entry name" value="PYP-like sensor domain (PAS domain)"/>
    <property type="match status" value="1"/>
</dbReference>
<dbReference type="Pfam" id="PF08448">
    <property type="entry name" value="PAS_4"/>
    <property type="match status" value="1"/>
</dbReference>
<dbReference type="InterPro" id="IPR013656">
    <property type="entry name" value="PAS_4"/>
</dbReference>
<evidence type="ECO:0000313" key="3">
    <source>
        <dbReference type="Proteomes" id="UP000671879"/>
    </source>
</evidence>
<dbReference type="CDD" id="cd00077">
    <property type="entry name" value="HDc"/>
    <property type="match status" value="1"/>
</dbReference>
<dbReference type="SUPFAM" id="SSF109604">
    <property type="entry name" value="HD-domain/PDEase-like"/>
    <property type="match status" value="1"/>
</dbReference>
<organism evidence="2 3">
    <name type="scientific">Aminithiophilus ramosus</name>
    <dbReference type="NCBI Taxonomy" id="3029084"/>
    <lineage>
        <taxon>Bacteria</taxon>
        <taxon>Thermotogati</taxon>
        <taxon>Synergistota</taxon>
        <taxon>Synergistia</taxon>
        <taxon>Synergistales</taxon>
        <taxon>Aminithiophilaceae</taxon>
        <taxon>Aminithiophilus</taxon>
    </lineage>
</organism>
<evidence type="ECO:0000313" key="2">
    <source>
        <dbReference type="EMBL" id="QTX32170.1"/>
    </source>
</evidence>
<reference evidence="3" key="1">
    <citation type="submission" date="2021-04" db="EMBL/GenBank/DDBJ databases">
        <title>A novel Synergistetes isolate from a pyrite-forming mixed culture.</title>
        <authorList>
            <person name="Bunk B."/>
            <person name="Sproer C."/>
            <person name="Spring S."/>
            <person name="Pester M."/>
        </authorList>
    </citation>
    <scope>NUCLEOTIDE SEQUENCE [LARGE SCALE GENOMIC DNA]</scope>
    <source>
        <strain evidence="3">J.5.4.2-T.3.5.2</strain>
    </source>
</reference>
<dbReference type="InterPro" id="IPR037522">
    <property type="entry name" value="HD_GYP_dom"/>
</dbReference>
<sequence length="357" mass="39505">MTSSRAAGRALGLSRLRRRCLDLEEELRRERSRSAAIVEALTDPLFVVDGDGFIRYGHVPEEASFPLGEGVVGHRVEEFLEAEELERHYRTYRRCLSSGEVKSFSGTFSVEGRHRSYRTRFSPVEDGSCVALIRDVTGEREAESRLACRAAELERHQEAIIGSMAILAESRDGGTGAHIERTKAYVRLLLETSGAATLYPPEHVDLVWQSAALHDVGKVGVPDAILLKPGRLTKEEFDVIKQHPLIGARILERVEAILGKASFIPYAREIVEYHHERWDGTGYPQGLKGEAIPFSARLMAVADVYDALVTERPYHEPMGHDEALSVIVGGGGSHFDPAVVALFLSCADRFGEISRSL</sequence>
<dbReference type="PANTHER" id="PTHR45228:SF5">
    <property type="entry name" value="CYCLIC DI-GMP PHOSPHODIESTERASE VC_1348-RELATED"/>
    <property type="match status" value="1"/>
</dbReference>
<protein>
    <submittedName>
        <fullName evidence="2">HD domain-containing protein</fullName>
    </submittedName>
</protein>
<dbReference type="AlphaFoldDB" id="A0A9Q7EX48"/>
<keyword evidence="3" id="KW-1185">Reference proteome</keyword>